<dbReference type="EC" id="3.2.1.4" evidence="9"/>
<dbReference type="PROSITE" id="PS00018">
    <property type="entry name" value="EF_HAND_1"/>
    <property type="match status" value="1"/>
</dbReference>
<dbReference type="InterPro" id="IPR014756">
    <property type="entry name" value="Ig_E-set"/>
</dbReference>
<dbReference type="Proteomes" id="UP000627781">
    <property type="component" value="Unassembled WGS sequence"/>
</dbReference>
<evidence type="ECO:0000256" key="9">
    <source>
        <dbReference type="RuleBase" id="RU361166"/>
    </source>
</evidence>
<dbReference type="Pfam" id="PF02927">
    <property type="entry name" value="CelD_N"/>
    <property type="match status" value="1"/>
</dbReference>
<keyword evidence="4 7" id="KW-0119">Carbohydrate metabolism</keyword>
<dbReference type="Gene3D" id="2.60.40.10">
    <property type="entry name" value="Immunoglobulins"/>
    <property type="match status" value="1"/>
</dbReference>
<dbReference type="InterPro" id="IPR008979">
    <property type="entry name" value="Galactose-bd-like_sf"/>
</dbReference>
<evidence type="ECO:0000256" key="5">
    <source>
        <dbReference type="ARBA" id="ARBA00023295"/>
    </source>
</evidence>
<dbReference type="InterPro" id="IPR001701">
    <property type="entry name" value="Glyco_hydro_9"/>
</dbReference>
<dbReference type="PROSITE" id="PS00592">
    <property type="entry name" value="GH9_2"/>
    <property type="match status" value="1"/>
</dbReference>
<keyword evidence="3 9" id="KW-0136">Cellulose degradation</keyword>
<dbReference type="InterPro" id="IPR033126">
    <property type="entry name" value="Glyco_hydro_9_Asp/Glu_AS"/>
</dbReference>
<dbReference type="InterPro" id="IPR018221">
    <property type="entry name" value="Glyco_hydro_9_His_AS"/>
</dbReference>
<protein>
    <recommendedName>
        <fullName evidence="9">Endoglucanase</fullName>
        <ecNumber evidence="9">3.2.1.4</ecNumber>
    </recommendedName>
</protein>
<sequence length="882" mass="97763">MTVSVTLVTPTANYSNSKVNAAEVNLTSASNSNDEYESQGHLIRNSTFENRVGLPWTEVETYPAEGTFDISGGTYNVTINKIQTPPTKDNRWAVQFRHRGLTLERGHHYTVKFTVTADHNCKIYPKIGQQGKPYKEYWNNNWNPYDLQAGVPKTVTSEFTMNDETDPKCEFAFHLAGDCAASEMGYKFSFDNIYLDDPQFIGYKKTTPEPTNAIRVNQVGYLPNREKKATVLSESTSPIPWKLLDSSNNVVDSGMTTVFGDDHASGDKVHTIDFSSFKQEGKGYKLAVNKSDVQAKVSSYESLPFEIGKNLYTKMKSDAIKYFYHNRSGIEIKMPYCGTKDLARPAGHPKDILQNAKTTSDNKANWYPGNYSLDVTGGWYDAGDHGKYIVNGGISTWTMMNQYERAKEKGQDLTKAPFGDNTMNIPESGNNIPDILDESRWNVEMFLKMQIPKELNQEYAGMVHHKAHDERWTALGMRPDQDDEDRYLQPPSTAATLNFAAVTSQAARLWKDIDPKFAKTCQDAAETAWKAAEKHPDILAPIKGSVGGGAYGDNYVGDEFYWAACELYATTGDQQYLDYAKTSKHYLEMPTTLTGGEDNGTVGCFDWGNVQGLGTITLASVKTNLPSADVEKARDNIKAAADKFIDIENNQGYGIPINESELSSTQAGLPSDSTKKITGLPWGSNSFVANSAILMAYANDFSPNTSKYIDGASRVMDYLLGCNPNVQSYITGYGSNPLENPHHRFWSYQTDPAFPHAPAGCMSGGPNSGLQDPWVKGSGWQPGEMASEKCFMDNIESWSTNEITINWNAPFAWISSYMDDNGNGPDVLLGDVDGDGEVTMADSIALKKYLLNPSNKINEKNADVNKDGEIDISDLFELYDML</sequence>
<keyword evidence="2 7" id="KW-0378">Hydrolase</keyword>
<name>A0ABR8PQ03_9CLOT</name>
<dbReference type="SUPFAM" id="SSF63446">
    <property type="entry name" value="Type I dockerin domain"/>
    <property type="match status" value="1"/>
</dbReference>
<evidence type="ECO:0000259" key="10">
    <source>
        <dbReference type="PROSITE" id="PS51766"/>
    </source>
</evidence>
<dbReference type="PANTHER" id="PTHR22298">
    <property type="entry name" value="ENDO-1,4-BETA-GLUCANASE"/>
    <property type="match status" value="1"/>
</dbReference>
<dbReference type="InterPro" id="IPR018247">
    <property type="entry name" value="EF_Hand_1_Ca_BS"/>
</dbReference>
<dbReference type="InterPro" id="IPR012341">
    <property type="entry name" value="6hp_glycosidase-like_sf"/>
</dbReference>
<feature type="domain" description="Dockerin" evidence="10">
    <location>
        <begin position="825"/>
        <end position="882"/>
    </location>
</feature>
<dbReference type="PROSITE" id="PS00698">
    <property type="entry name" value="GH9_3"/>
    <property type="match status" value="1"/>
</dbReference>
<dbReference type="InterPro" id="IPR003305">
    <property type="entry name" value="CenC_carb-bd"/>
</dbReference>
<dbReference type="CDD" id="cd14256">
    <property type="entry name" value="Dockerin_I"/>
    <property type="match status" value="1"/>
</dbReference>
<dbReference type="InterPro" id="IPR002105">
    <property type="entry name" value="Dockerin_1_rpt"/>
</dbReference>
<dbReference type="Gene3D" id="1.10.1330.10">
    <property type="entry name" value="Dockerin domain"/>
    <property type="match status" value="1"/>
</dbReference>
<keyword evidence="5 7" id="KW-0326">Glycosidase</keyword>
<feature type="active site" evidence="8">
    <location>
        <position position="802"/>
    </location>
</feature>
<accession>A0ABR8PQ03</accession>
<evidence type="ECO:0000313" key="12">
    <source>
        <dbReference type="Proteomes" id="UP000627781"/>
    </source>
</evidence>
<dbReference type="PROSITE" id="PS51766">
    <property type="entry name" value="DOCKERIN"/>
    <property type="match status" value="1"/>
</dbReference>
<dbReference type="InterPro" id="IPR036439">
    <property type="entry name" value="Dockerin_dom_sf"/>
</dbReference>
<comment type="similarity">
    <text evidence="1 7 9">Belongs to the glycosyl hydrolase 9 (cellulase E) family.</text>
</comment>
<dbReference type="EMBL" id="JACSRA010000002">
    <property type="protein sequence ID" value="MBD7910149.1"/>
    <property type="molecule type" value="Genomic_DNA"/>
</dbReference>
<dbReference type="InterPro" id="IPR013783">
    <property type="entry name" value="Ig-like_fold"/>
</dbReference>
<gene>
    <name evidence="11" type="ORF">H9661_02155</name>
</gene>
<evidence type="ECO:0000256" key="8">
    <source>
        <dbReference type="PROSITE-ProRule" id="PRU10060"/>
    </source>
</evidence>
<dbReference type="CDD" id="cd02850">
    <property type="entry name" value="E_set_Cellulase_N"/>
    <property type="match status" value="1"/>
</dbReference>
<evidence type="ECO:0000256" key="1">
    <source>
        <dbReference type="ARBA" id="ARBA00007072"/>
    </source>
</evidence>
<dbReference type="InterPro" id="IPR008928">
    <property type="entry name" value="6-hairpin_glycosidase_sf"/>
</dbReference>
<dbReference type="SUPFAM" id="SSF81296">
    <property type="entry name" value="E set domains"/>
    <property type="match status" value="1"/>
</dbReference>
<evidence type="ECO:0000256" key="7">
    <source>
        <dbReference type="PROSITE-ProRule" id="PRU10059"/>
    </source>
</evidence>
<dbReference type="GO" id="GO:0016787">
    <property type="term" value="F:hydrolase activity"/>
    <property type="evidence" value="ECO:0007669"/>
    <property type="project" value="UniProtKB-KW"/>
</dbReference>
<evidence type="ECO:0000256" key="3">
    <source>
        <dbReference type="ARBA" id="ARBA00023001"/>
    </source>
</evidence>
<comment type="catalytic activity">
    <reaction evidence="9">
        <text>Endohydrolysis of (1-&gt;4)-beta-D-glucosidic linkages in cellulose, lichenin and cereal beta-D-glucans.</text>
        <dbReference type="EC" id="3.2.1.4"/>
    </reaction>
</comment>
<dbReference type="InterPro" id="IPR016134">
    <property type="entry name" value="Dockerin_dom"/>
</dbReference>
<reference evidence="11 12" key="1">
    <citation type="submission" date="2020-08" db="EMBL/GenBank/DDBJ databases">
        <title>A Genomic Blueprint of the Chicken Gut Microbiome.</title>
        <authorList>
            <person name="Gilroy R."/>
            <person name="Ravi A."/>
            <person name="Getino M."/>
            <person name="Pursley I."/>
            <person name="Horton D.L."/>
            <person name="Alikhan N.-F."/>
            <person name="Baker D."/>
            <person name="Gharbi K."/>
            <person name="Hall N."/>
            <person name="Watson M."/>
            <person name="Adriaenssens E.M."/>
            <person name="Foster-Nyarko E."/>
            <person name="Jarju S."/>
            <person name="Secka A."/>
            <person name="Antonio M."/>
            <person name="Oren A."/>
            <person name="Chaudhuri R."/>
            <person name="La Ragione R.M."/>
            <person name="Hildebrand F."/>
            <person name="Pallen M.J."/>
        </authorList>
    </citation>
    <scope>NUCLEOTIDE SEQUENCE [LARGE SCALE GENOMIC DNA]</scope>
    <source>
        <strain evidence="11 12">Sa3CVN1</strain>
    </source>
</reference>
<keyword evidence="6 7" id="KW-0624">Polysaccharide degradation</keyword>
<organism evidence="11 12">
    <name type="scientific">Clostridium cibarium</name>
    <dbReference type="NCBI Taxonomy" id="2762247"/>
    <lineage>
        <taxon>Bacteria</taxon>
        <taxon>Bacillati</taxon>
        <taxon>Bacillota</taxon>
        <taxon>Clostridia</taxon>
        <taxon>Eubacteriales</taxon>
        <taxon>Clostridiaceae</taxon>
        <taxon>Clostridium</taxon>
    </lineage>
</organism>
<evidence type="ECO:0000256" key="4">
    <source>
        <dbReference type="ARBA" id="ARBA00023277"/>
    </source>
</evidence>
<dbReference type="Gene3D" id="1.50.10.10">
    <property type="match status" value="1"/>
</dbReference>
<evidence type="ECO:0000256" key="2">
    <source>
        <dbReference type="ARBA" id="ARBA00022801"/>
    </source>
</evidence>
<dbReference type="Pfam" id="PF00759">
    <property type="entry name" value="Glyco_hydro_9"/>
    <property type="match status" value="1"/>
</dbReference>
<feature type="active site" evidence="7">
    <location>
        <position position="742"/>
    </location>
</feature>
<dbReference type="SUPFAM" id="SSF49785">
    <property type="entry name" value="Galactose-binding domain-like"/>
    <property type="match status" value="1"/>
</dbReference>
<dbReference type="Pfam" id="PF02018">
    <property type="entry name" value="CBM_4_9"/>
    <property type="match status" value="1"/>
</dbReference>
<dbReference type="SUPFAM" id="SSF48208">
    <property type="entry name" value="Six-hairpin glycosidases"/>
    <property type="match status" value="1"/>
</dbReference>
<evidence type="ECO:0000256" key="6">
    <source>
        <dbReference type="ARBA" id="ARBA00023326"/>
    </source>
</evidence>
<feature type="active site" evidence="8">
    <location>
        <position position="793"/>
    </location>
</feature>
<dbReference type="InterPro" id="IPR004197">
    <property type="entry name" value="Cellulase_Ig-like"/>
</dbReference>
<comment type="caution">
    <text evidence="11">The sequence shown here is derived from an EMBL/GenBank/DDBJ whole genome shotgun (WGS) entry which is preliminary data.</text>
</comment>
<evidence type="ECO:0000313" key="11">
    <source>
        <dbReference type="EMBL" id="MBD7910149.1"/>
    </source>
</evidence>
<proteinExistence type="inferred from homology"/>
<dbReference type="Gene3D" id="2.60.120.260">
    <property type="entry name" value="Galactose-binding domain-like"/>
    <property type="match status" value="1"/>
</dbReference>
<dbReference type="Pfam" id="PF00404">
    <property type="entry name" value="Dockerin_1"/>
    <property type="match status" value="1"/>
</dbReference>
<keyword evidence="12" id="KW-1185">Reference proteome</keyword>